<reference evidence="9 10" key="1">
    <citation type="submission" date="2024-04" db="EMBL/GenBank/DDBJ databases">
        <title>Phyllosticta paracitricarpa is synonymous to the EU quarantine fungus P. citricarpa based on phylogenomic analyses.</title>
        <authorList>
            <consortium name="Lawrence Berkeley National Laboratory"/>
            <person name="Van Ingen-Buijs V.A."/>
            <person name="Van Westerhoven A.C."/>
            <person name="Haridas S."/>
            <person name="Skiadas P."/>
            <person name="Martin F."/>
            <person name="Groenewald J.Z."/>
            <person name="Crous P.W."/>
            <person name="Seidl M.F."/>
        </authorList>
    </citation>
    <scope>NUCLEOTIDE SEQUENCE [LARGE SCALE GENOMIC DNA]</scope>
    <source>
        <strain evidence="9 10">CBS 123374</strain>
    </source>
</reference>
<feature type="transmembrane region" description="Helical" evidence="7">
    <location>
        <begin position="170"/>
        <end position="195"/>
    </location>
</feature>
<dbReference type="PANTHER" id="PTHR33048">
    <property type="entry name" value="PTH11-LIKE INTEGRAL MEMBRANE PROTEIN (AFU_ORTHOLOGUE AFUA_5G11245)"/>
    <property type="match status" value="1"/>
</dbReference>
<feature type="domain" description="Rhodopsin" evidence="8">
    <location>
        <begin position="34"/>
        <end position="270"/>
    </location>
</feature>
<feature type="region of interest" description="Disordered" evidence="6">
    <location>
        <begin position="287"/>
        <end position="317"/>
    </location>
</feature>
<organism evidence="9 10">
    <name type="scientific">Phyllosticta capitalensis</name>
    <dbReference type="NCBI Taxonomy" id="121624"/>
    <lineage>
        <taxon>Eukaryota</taxon>
        <taxon>Fungi</taxon>
        <taxon>Dikarya</taxon>
        <taxon>Ascomycota</taxon>
        <taxon>Pezizomycotina</taxon>
        <taxon>Dothideomycetes</taxon>
        <taxon>Dothideomycetes incertae sedis</taxon>
        <taxon>Botryosphaeriales</taxon>
        <taxon>Phyllostictaceae</taxon>
        <taxon>Phyllosticta</taxon>
    </lineage>
</organism>
<feature type="transmembrane region" description="Helical" evidence="7">
    <location>
        <begin position="207"/>
        <end position="229"/>
    </location>
</feature>
<sequence>MTLKEYPIFGIPLVKHQIIATASLATLATCMVVLRFVTRCFRRQKVWWDDGWILLALIFLYIMQAFQIAFARYGIRHSGYEIPIENGLLLGKHILMDQFVYYCCVAMTKQSYLCFYSRIFPQTQFRRWVIACSVLTWLWWAASIMQVFLICRPVNANWDTRVQNRVCGNVIAAYIALGVIHLVTDLIIMFLPVPFVRKLQMDASTKIGLYVMFALGGAVTIMTIIRIVAQARINLWNISYSVVDALFWSTVEPAVAIINACIPAIRPLLSLVISRIPSSINILSSSQKRAMGGTSSGATPNDPALPPRSNSRAIGSSSTAGVFPQWFGQSCHKSNASTRGFERMPSVGLCDQGEQHQLEQMENGTAGIGVALGGDGDFGGAPAGAVTRSKTVARAYARERGDSVGEDVEDDGDSGHGRSAKGSADGVTPPDPERINVVMEVSVSNHRVHSAGSLLE</sequence>
<dbReference type="Pfam" id="PF20684">
    <property type="entry name" value="Fung_rhodopsin"/>
    <property type="match status" value="1"/>
</dbReference>
<keyword evidence="4 7" id="KW-0472">Membrane</keyword>
<comment type="caution">
    <text evidence="9">The sequence shown here is derived from an EMBL/GenBank/DDBJ whole genome shotgun (WGS) entry which is preliminary data.</text>
</comment>
<dbReference type="EMBL" id="JBBWRZ010000012">
    <property type="protein sequence ID" value="KAK8224818.1"/>
    <property type="molecule type" value="Genomic_DNA"/>
</dbReference>
<evidence type="ECO:0000256" key="4">
    <source>
        <dbReference type="ARBA" id="ARBA00023136"/>
    </source>
</evidence>
<keyword evidence="10" id="KW-1185">Reference proteome</keyword>
<protein>
    <recommendedName>
        <fullName evidence="8">Rhodopsin domain-containing protein</fullName>
    </recommendedName>
</protein>
<proteinExistence type="inferred from homology"/>
<keyword evidence="2 7" id="KW-0812">Transmembrane</keyword>
<evidence type="ECO:0000259" key="8">
    <source>
        <dbReference type="Pfam" id="PF20684"/>
    </source>
</evidence>
<dbReference type="InterPro" id="IPR052337">
    <property type="entry name" value="SAT4-like"/>
</dbReference>
<evidence type="ECO:0000256" key="5">
    <source>
        <dbReference type="ARBA" id="ARBA00038359"/>
    </source>
</evidence>
<feature type="transmembrane region" description="Helical" evidence="7">
    <location>
        <begin position="50"/>
        <end position="70"/>
    </location>
</feature>
<name>A0ABR1YBZ7_9PEZI</name>
<evidence type="ECO:0000256" key="3">
    <source>
        <dbReference type="ARBA" id="ARBA00022989"/>
    </source>
</evidence>
<accession>A0ABR1YBZ7</accession>
<dbReference type="PANTHER" id="PTHR33048:SF161">
    <property type="entry name" value="INTEGRAL MEMBRANE PROTEIN"/>
    <property type="match status" value="1"/>
</dbReference>
<evidence type="ECO:0000256" key="6">
    <source>
        <dbReference type="SAM" id="MobiDB-lite"/>
    </source>
</evidence>
<evidence type="ECO:0000313" key="9">
    <source>
        <dbReference type="EMBL" id="KAK8224818.1"/>
    </source>
</evidence>
<evidence type="ECO:0000256" key="2">
    <source>
        <dbReference type="ARBA" id="ARBA00022692"/>
    </source>
</evidence>
<dbReference type="Proteomes" id="UP001492380">
    <property type="component" value="Unassembled WGS sequence"/>
</dbReference>
<gene>
    <name evidence="9" type="ORF">HDK90DRAFT_537466</name>
</gene>
<evidence type="ECO:0000313" key="10">
    <source>
        <dbReference type="Proteomes" id="UP001492380"/>
    </source>
</evidence>
<evidence type="ECO:0000256" key="1">
    <source>
        <dbReference type="ARBA" id="ARBA00004141"/>
    </source>
</evidence>
<comment type="similarity">
    <text evidence="5">Belongs to the SAT4 family.</text>
</comment>
<feature type="compositionally biased region" description="Polar residues" evidence="6">
    <location>
        <begin position="308"/>
        <end position="317"/>
    </location>
</feature>
<keyword evidence="3 7" id="KW-1133">Transmembrane helix</keyword>
<dbReference type="InterPro" id="IPR049326">
    <property type="entry name" value="Rhodopsin_dom_fungi"/>
</dbReference>
<evidence type="ECO:0000256" key="7">
    <source>
        <dbReference type="SAM" id="Phobius"/>
    </source>
</evidence>
<feature type="transmembrane region" description="Helical" evidence="7">
    <location>
        <begin position="18"/>
        <end position="38"/>
    </location>
</feature>
<comment type="subcellular location">
    <subcellularLocation>
        <location evidence="1">Membrane</location>
        <topology evidence="1">Multi-pass membrane protein</topology>
    </subcellularLocation>
</comment>
<feature type="transmembrane region" description="Helical" evidence="7">
    <location>
        <begin position="128"/>
        <end position="150"/>
    </location>
</feature>
<feature type="region of interest" description="Disordered" evidence="6">
    <location>
        <begin position="397"/>
        <end position="434"/>
    </location>
</feature>